<dbReference type="Proteomes" id="UP000198510">
    <property type="component" value="Unassembled WGS sequence"/>
</dbReference>
<evidence type="ECO:0000256" key="5">
    <source>
        <dbReference type="PIRSR" id="PIRSR606710-2"/>
    </source>
</evidence>
<keyword evidence="9" id="KW-1185">Reference proteome</keyword>
<sequence>MLKITSRTAGNFLWLLCLLSSLVLAGGGSGHAQALRLPEMPLHDPYIVAHAPTKTYYLYTSNVTQLTGDKKKGIMVYTSKDLLHWQKPTVVFTVPQDSWANPEEGPWAPEVHAYRGKFYLFTTLHNKNKVIAAPPDVWRINQMRSTVVAVSNSPEGPFTLLKKDSPLLPAHFMTLDGTLYVDPEGQPWMVYAHEWLQKIDGTFEAVPLTDDLAKAAGDPQHLFKASDAPWLNAAIQPSDFQLHYVTDGCQLFRTKDQHLLMLWSSYEKGVYVQTVARSTTGTLQGPWEQLDPLVKHDSGHGMLFRTFEGQLMLVLHRPFRNARGKLYEVVDRGDHLEVVRERVDLDGEPEELYEKRGEK</sequence>
<dbReference type="Pfam" id="PF04616">
    <property type="entry name" value="Glyco_hydro_43"/>
    <property type="match status" value="1"/>
</dbReference>
<dbReference type="CDD" id="cd08981">
    <property type="entry name" value="GH43_Bt1873-like"/>
    <property type="match status" value="1"/>
</dbReference>
<reference evidence="8 9" key="1">
    <citation type="submission" date="2016-10" db="EMBL/GenBank/DDBJ databases">
        <authorList>
            <person name="de Groot N.N."/>
        </authorList>
    </citation>
    <scope>NUCLEOTIDE SEQUENCE [LARGE SCALE GENOMIC DNA]</scope>
    <source>
        <strain evidence="8 9">DSM 25186</strain>
    </source>
</reference>
<dbReference type="Gene3D" id="2.115.10.20">
    <property type="entry name" value="Glycosyl hydrolase domain, family 43"/>
    <property type="match status" value="1"/>
</dbReference>
<dbReference type="GO" id="GO:0004553">
    <property type="term" value="F:hydrolase activity, hydrolyzing O-glycosyl compounds"/>
    <property type="evidence" value="ECO:0007669"/>
    <property type="project" value="InterPro"/>
</dbReference>
<comment type="similarity">
    <text evidence="2 6">Belongs to the glycosyl hydrolase 43 family.</text>
</comment>
<evidence type="ECO:0000256" key="4">
    <source>
        <dbReference type="ARBA" id="ARBA00023295"/>
    </source>
</evidence>
<name>A0A1G9HP70_9BACT</name>
<organism evidence="8 9">
    <name type="scientific">Catalinimonas alkaloidigena</name>
    <dbReference type="NCBI Taxonomy" id="1075417"/>
    <lineage>
        <taxon>Bacteria</taxon>
        <taxon>Pseudomonadati</taxon>
        <taxon>Bacteroidota</taxon>
        <taxon>Cytophagia</taxon>
        <taxon>Cytophagales</taxon>
        <taxon>Catalimonadaceae</taxon>
        <taxon>Catalinimonas</taxon>
    </lineage>
</organism>
<feature type="site" description="Important for catalytic activity, responsible for pKa modulation of the active site Glu and correct orientation of both the proton donor and substrate" evidence="5">
    <location>
        <position position="176"/>
    </location>
</feature>
<dbReference type="AlphaFoldDB" id="A0A1G9HP70"/>
<evidence type="ECO:0000313" key="8">
    <source>
        <dbReference type="EMBL" id="SDL14323.1"/>
    </source>
</evidence>
<evidence type="ECO:0000256" key="2">
    <source>
        <dbReference type="ARBA" id="ARBA00009865"/>
    </source>
</evidence>
<feature type="signal peptide" evidence="7">
    <location>
        <begin position="1"/>
        <end position="25"/>
    </location>
</feature>
<dbReference type="PANTHER" id="PTHR43301">
    <property type="entry name" value="ARABINAN ENDO-1,5-ALPHA-L-ARABINOSIDASE"/>
    <property type="match status" value="1"/>
</dbReference>
<feature type="chain" id="PRO_5011695901" evidence="7">
    <location>
        <begin position="26"/>
        <end position="359"/>
    </location>
</feature>
<dbReference type="SUPFAM" id="SSF75005">
    <property type="entry name" value="Arabinanase/levansucrase/invertase"/>
    <property type="match status" value="1"/>
</dbReference>
<dbReference type="InterPro" id="IPR023296">
    <property type="entry name" value="Glyco_hydro_beta-prop_sf"/>
</dbReference>
<accession>A0A1G9HP70</accession>
<keyword evidence="7" id="KW-0732">Signal</keyword>
<keyword evidence="4 6" id="KW-0326">Glycosidase</keyword>
<dbReference type="EMBL" id="FNFO01000004">
    <property type="protein sequence ID" value="SDL14323.1"/>
    <property type="molecule type" value="Genomic_DNA"/>
</dbReference>
<comment type="pathway">
    <text evidence="1">Glycan metabolism; L-arabinan degradation.</text>
</comment>
<dbReference type="InterPro" id="IPR050727">
    <property type="entry name" value="GH43_arabinanases"/>
</dbReference>
<gene>
    <name evidence="8" type="ORF">SAMN05421823_104484</name>
</gene>
<dbReference type="GO" id="GO:0005975">
    <property type="term" value="P:carbohydrate metabolic process"/>
    <property type="evidence" value="ECO:0007669"/>
    <property type="project" value="InterPro"/>
</dbReference>
<proteinExistence type="inferred from homology"/>
<keyword evidence="3 6" id="KW-0378">Hydrolase</keyword>
<evidence type="ECO:0000256" key="7">
    <source>
        <dbReference type="SAM" id="SignalP"/>
    </source>
</evidence>
<dbReference type="OrthoDB" id="9763933at2"/>
<evidence type="ECO:0000313" key="9">
    <source>
        <dbReference type="Proteomes" id="UP000198510"/>
    </source>
</evidence>
<evidence type="ECO:0000256" key="1">
    <source>
        <dbReference type="ARBA" id="ARBA00004834"/>
    </source>
</evidence>
<dbReference type="InterPro" id="IPR006710">
    <property type="entry name" value="Glyco_hydro_43"/>
</dbReference>
<dbReference type="RefSeq" id="WP_089682619.1">
    <property type="nucleotide sequence ID" value="NZ_FNFO01000004.1"/>
</dbReference>
<evidence type="ECO:0000256" key="3">
    <source>
        <dbReference type="ARBA" id="ARBA00022801"/>
    </source>
</evidence>
<protein>
    <submittedName>
        <fullName evidence="8">Glycosyl hydrolases family 43</fullName>
    </submittedName>
</protein>
<evidence type="ECO:0000256" key="6">
    <source>
        <dbReference type="RuleBase" id="RU361187"/>
    </source>
</evidence>
<dbReference type="PANTHER" id="PTHR43301:SF3">
    <property type="entry name" value="ARABINAN ENDO-1,5-ALPHA-L-ARABINOSIDASE A-RELATED"/>
    <property type="match status" value="1"/>
</dbReference>
<dbReference type="STRING" id="1075417.SAMN05421823_104484"/>